<reference evidence="2" key="1">
    <citation type="journal article" date="2021" name="PeerJ">
        <title>Extensive microbial diversity within the chicken gut microbiome revealed by metagenomics and culture.</title>
        <authorList>
            <person name="Gilroy R."/>
            <person name="Ravi A."/>
            <person name="Getino M."/>
            <person name="Pursley I."/>
            <person name="Horton D.L."/>
            <person name="Alikhan N.F."/>
            <person name="Baker D."/>
            <person name="Gharbi K."/>
            <person name="Hall N."/>
            <person name="Watson M."/>
            <person name="Adriaenssens E.M."/>
            <person name="Foster-Nyarko E."/>
            <person name="Jarju S."/>
            <person name="Secka A."/>
            <person name="Antonio M."/>
            <person name="Oren A."/>
            <person name="Chaudhuri R.R."/>
            <person name="La Ragione R."/>
            <person name="Hildebrand F."/>
            <person name="Pallen M.J."/>
        </authorList>
    </citation>
    <scope>NUCLEOTIDE SEQUENCE</scope>
    <source>
        <strain evidence="2">MalCec1-1739</strain>
    </source>
</reference>
<feature type="domain" description="Endonuclease/exonuclease/phosphatase" evidence="1">
    <location>
        <begin position="9"/>
        <end position="307"/>
    </location>
</feature>
<dbReference type="Gene3D" id="3.60.10.10">
    <property type="entry name" value="Endonuclease/exonuclease/phosphatase"/>
    <property type="match status" value="1"/>
</dbReference>
<dbReference type="PANTHER" id="PTHR42834:SF1">
    <property type="entry name" value="ENDONUCLEASE_EXONUCLEASE_PHOSPHATASE FAMILY PROTEIN (AFU_ORTHOLOGUE AFUA_3G09210)"/>
    <property type="match status" value="1"/>
</dbReference>
<dbReference type="Pfam" id="PF19580">
    <property type="entry name" value="Exo_endo_phos_3"/>
    <property type="match status" value="1"/>
</dbReference>
<keyword evidence="2" id="KW-0378">Hydrolase</keyword>
<evidence type="ECO:0000259" key="1">
    <source>
        <dbReference type="Pfam" id="PF19580"/>
    </source>
</evidence>
<dbReference type="Proteomes" id="UP000787625">
    <property type="component" value="Unassembled WGS sequence"/>
</dbReference>
<evidence type="ECO:0000313" key="3">
    <source>
        <dbReference type="Proteomes" id="UP000787625"/>
    </source>
</evidence>
<organism evidence="2 3">
    <name type="scientific">Candidatus Avibacteroides avistercoris</name>
    <dbReference type="NCBI Taxonomy" id="2840690"/>
    <lineage>
        <taxon>Bacteria</taxon>
        <taxon>Pseudomonadati</taxon>
        <taxon>Bacteroidota</taxon>
        <taxon>Bacteroidia</taxon>
        <taxon>Bacteroidales</taxon>
        <taxon>Bacteroidaceae</taxon>
        <taxon>Bacteroidaceae incertae sedis</taxon>
        <taxon>Candidatus Avibacteroides</taxon>
    </lineage>
</organism>
<name>A0A9D2ZU88_9BACT</name>
<keyword evidence="2" id="KW-0540">Nuclease</keyword>
<sequence length="315" mass="35626">MCLPDSMVVMCYNVENLFDCRDDTLKDDAEFLPTSVRAWHIGRFKRKMANLSRAIINSGHGSIPALVALCEVENDYVMRYLTRYSPLKQLGYRYVVTDSPDERGIDVALIYQRERFRLLSSCPVTVDVSAAGAPPTRDLLHCSGLVATGDTLDIIVCHLPSRRGGTGSASRARSIVMRRMRQYADSLLAVRSSPAVMMMGDFNTDAADDELWRLMNDSHYCLLTAHYSDSVEVGSYKYRQVWQTIDHIVVNRAMSDGRARLRARRAGVVADAYLLEDDARYLGRRPRRTYHGMRYAGGYSDHLPVVTVLCYDLPY</sequence>
<dbReference type="SUPFAM" id="SSF56219">
    <property type="entry name" value="DNase I-like"/>
    <property type="match status" value="1"/>
</dbReference>
<dbReference type="GO" id="GO:0004519">
    <property type="term" value="F:endonuclease activity"/>
    <property type="evidence" value="ECO:0007669"/>
    <property type="project" value="UniProtKB-KW"/>
</dbReference>
<accession>A0A9D2ZU88</accession>
<dbReference type="EMBL" id="DWUP01000116">
    <property type="protein sequence ID" value="HJD53150.1"/>
    <property type="molecule type" value="Genomic_DNA"/>
</dbReference>
<protein>
    <submittedName>
        <fullName evidence="2">Endonuclease</fullName>
    </submittedName>
</protein>
<comment type="caution">
    <text evidence="2">The sequence shown here is derived from an EMBL/GenBank/DDBJ whole genome shotgun (WGS) entry which is preliminary data.</text>
</comment>
<proteinExistence type="predicted"/>
<dbReference type="PANTHER" id="PTHR42834">
    <property type="entry name" value="ENDONUCLEASE/EXONUCLEASE/PHOSPHATASE FAMILY PROTEIN (AFU_ORTHOLOGUE AFUA_3G09210)"/>
    <property type="match status" value="1"/>
</dbReference>
<keyword evidence="2" id="KW-0255">Endonuclease</keyword>
<reference evidence="2" key="2">
    <citation type="submission" date="2021-04" db="EMBL/GenBank/DDBJ databases">
        <authorList>
            <person name="Gilroy R."/>
        </authorList>
    </citation>
    <scope>NUCLEOTIDE SEQUENCE</scope>
    <source>
        <strain evidence="2">MalCec1-1739</strain>
    </source>
</reference>
<evidence type="ECO:0000313" key="2">
    <source>
        <dbReference type="EMBL" id="HJD53150.1"/>
    </source>
</evidence>
<dbReference type="InterPro" id="IPR036691">
    <property type="entry name" value="Endo/exonu/phosph_ase_sf"/>
</dbReference>
<dbReference type="InterPro" id="IPR005135">
    <property type="entry name" value="Endo/exonuclease/phosphatase"/>
</dbReference>
<gene>
    <name evidence="2" type="ORF">IAA93_05445</name>
</gene>
<dbReference type="AlphaFoldDB" id="A0A9D2ZU88"/>